<evidence type="ECO:0000313" key="11">
    <source>
        <dbReference type="Proteomes" id="UP000002383"/>
    </source>
</evidence>
<dbReference type="InterPro" id="IPR022907">
    <property type="entry name" value="VapC_family"/>
</dbReference>
<dbReference type="Pfam" id="PF01850">
    <property type="entry name" value="PIN"/>
    <property type="match status" value="1"/>
</dbReference>
<evidence type="ECO:0000256" key="8">
    <source>
        <dbReference type="HAMAP-Rule" id="MF_00265"/>
    </source>
</evidence>
<keyword evidence="11" id="KW-1185">Reference proteome</keyword>
<keyword evidence="3 8" id="KW-0540">Nuclease</keyword>
<gene>
    <name evidence="8" type="primary">vapC</name>
    <name evidence="10" type="ordered locus">Tgr7_1067</name>
</gene>
<keyword evidence="2 8" id="KW-1277">Toxin-antitoxin system</keyword>
<evidence type="ECO:0000313" key="10">
    <source>
        <dbReference type="EMBL" id="ACL72154.1"/>
    </source>
</evidence>
<dbReference type="GO" id="GO:0016787">
    <property type="term" value="F:hydrolase activity"/>
    <property type="evidence" value="ECO:0007669"/>
    <property type="project" value="UniProtKB-KW"/>
</dbReference>
<dbReference type="PANTHER" id="PTHR33653:SF1">
    <property type="entry name" value="RIBONUCLEASE VAPC2"/>
    <property type="match status" value="1"/>
</dbReference>
<organism evidence="10 11">
    <name type="scientific">Thioalkalivibrio sulfidiphilus (strain HL-EbGR7)</name>
    <dbReference type="NCBI Taxonomy" id="396588"/>
    <lineage>
        <taxon>Bacteria</taxon>
        <taxon>Pseudomonadati</taxon>
        <taxon>Pseudomonadota</taxon>
        <taxon>Gammaproteobacteria</taxon>
        <taxon>Chromatiales</taxon>
        <taxon>Ectothiorhodospiraceae</taxon>
        <taxon>Thioalkalivibrio</taxon>
    </lineage>
</organism>
<evidence type="ECO:0000256" key="7">
    <source>
        <dbReference type="ARBA" id="ARBA00038093"/>
    </source>
</evidence>
<keyword evidence="6 8" id="KW-0460">Magnesium</keyword>
<dbReference type="Proteomes" id="UP000002383">
    <property type="component" value="Chromosome"/>
</dbReference>
<dbReference type="GO" id="GO:0000287">
    <property type="term" value="F:magnesium ion binding"/>
    <property type="evidence" value="ECO:0007669"/>
    <property type="project" value="UniProtKB-UniRule"/>
</dbReference>
<dbReference type="AlphaFoldDB" id="B8GPI7"/>
<proteinExistence type="inferred from homology"/>
<dbReference type="eggNOG" id="COG1487">
    <property type="taxonomic scope" value="Bacteria"/>
</dbReference>
<dbReference type="InterPro" id="IPR002716">
    <property type="entry name" value="PIN_dom"/>
</dbReference>
<dbReference type="PANTHER" id="PTHR33653">
    <property type="entry name" value="RIBONUCLEASE VAPC2"/>
    <property type="match status" value="1"/>
</dbReference>
<feature type="binding site" evidence="8">
    <location>
        <position position="97"/>
    </location>
    <ligand>
        <name>Mg(2+)</name>
        <dbReference type="ChEBI" id="CHEBI:18420"/>
    </ligand>
</feature>
<evidence type="ECO:0000256" key="5">
    <source>
        <dbReference type="ARBA" id="ARBA00022801"/>
    </source>
</evidence>
<dbReference type="GO" id="GO:0004540">
    <property type="term" value="F:RNA nuclease activity"/>
    <property type="evidence" value="ECO:0007669"/>
    <property type="project" value="InterPro"/>
</dbReference>
<keyword evidence="4 8" id="KW-0479">Metal-binding</keyword>
<evidence type="ECO:0000256" key="1">
    <source>
        <dbReference type="ARBA" id="ARBA00001946"/>
    </source>
</evidence>
<dbReference type="SUPFAM" id="SSF88723">
    <property type="entry name" value="PIN domain-like"/>
    <property type="match status" value="1"/>
</dbReference>
<reference evidence="10 11" key="1">
    <citation type="journal article" date="2011" name="Stand. Genomic Sci.">
        <title>Complete genome sequence of 'Thioalkalivibrio sulfidophilus' HL-EbGr7.</title>
        <authorList>
            <person name="Muyzer G."/>
            <person name="Sorokin D.Y."/>
            <person name="Mavromatis K."/>
            <person name="Lapidus A."/>
            <person name="Clum A."/>
            <person name="Ivanova N."/>
            <person name="Pati A."/>
            <person name="d'Haeseleer P."/>
            <person name="Woyke T."/>
            <person name="Kyrpides N.C."/>
        </authorList>
    </citation>
    <scope>NUCLEOTIDE SEQUENCE [LARGE SCALE GENOMIC DNA]</scope>
    <source>
        <strain evidence="10 11">HL-EbGR7</strain>
    </source>
</reference>
<evidence type="ECO:0000256" key="4">
    <source>
        <dbReference type="ARBA" id="ARBA00022723"/>
    </source>
</evidence>
<dbReference type="HOGENOM" id="CLU_118482_5_3_6"/>
<comment type="cofactor">
    <cofactor evidence="1 8">
        <name>Mg(2+)</name>
        <dbReference type="ChEBI" id="CHEBI:18420"/>
    </cofactor>
</comment>
<name>B8GPI7_THISH</name>
<dbReference type="OrthoDB" id="9796690at2"/>
<dbReference type="EMBL" id="CP001339">
    <property type="protein sequence ID" value="ACL72154.1"/>
    <property type="molecule type" value="Genomic_DNA"/>
</dbReference>
<dbReference type="InterPro" id="IPR050556">
    <property type="entry name" value="Type_II_TA_system_RNase"/>
</dbReference>
<dbReference type="HAMAP" id="MF_00265">
    <property type="entry name" value="VapC_Nob1"/>
    <property type="match status" value="1"/>
</dbReference>
<accession>B8GPI7</accession>
<protein>
    <recommendedName>
        <fullName evidence="8">Ribonuclease VapC</fullName>
        <shortName evidence="8">RNase VapC</shortName>
        <ecNumber evidence="8">3.1.-.-</ecNumber>
    </recommendedName>
    <alternativeName>
        <fullName evidence="8">Toxin VapC</fullName>
    </alternativeName>
</protein>
<comment type="similarity">
    <text evidence="7 8">Belongs to the PINc/VapC protein family.</text>
</comment>
<dbReference type="Gene3D" id="3.40.50.1010">
    <property type="entry name" value="5'-nuclease"/>
    <property type="match status" value="1"/>
</dbReference>
<evidence type="ECO:0000259" key="9">
    <source>
        <dbReference type="Pfam" id="PF01850"/>
    </source>
</evidence>
<evidence type="ECO:0000256" key="3">
    <source>
        <dbReference type="ARBA" id="ARBA00022722"/>
    </source>
</evidence>
<dbReference type="InterPro" id="IPR029060">
    <property type="entry name" value="PIN-like_dom_sf"/>
</dbReference>
<evidence type="ECO:0000256" key="6">
    <source>
        <dbReference type="ARBA" id="ARBA00022842"/>
    </source>
</evidence>
<dbReference type="KEGG" id="tgr:Tgr7_1067"/>
<comment type="function">
    <text evidence="8">Toxic component of a toxin-antitoxin (TA) system. An RNase.</text>
</comment>
<feature type="binding site" evidence="8">
    <location>
        <position position="6"/>
    </location>
    <ligand>
        <name>Mg(2+)</name>
        <dbReference type="ChEBI" id="CHEBI:18420"/>
    </ligand>
</feature>
<sequence length="134" mass="14789">MPYLLDTNILIAAMKGHPQVREHLEVTPLQEIVLSPVVLGELELGVAKSRYRDKNAARLAELVRGIALQPIDAEVARHYARIRAALEQAGTPIGANDYWITAQALAQELILVSDNVREFSRVGGLKLQNWMAAP</sequence>
<keyword evidence="8" id="KW-0800">Toxin</keyword>
<feature type="domain" description="PIN" evidence="9">
    <location>
        <begin position="3"/>
        <end position="124"/>
    </location>
</feature>
<dbReference type="STRING" id="396588.Tgr7_1067"/>
<dbReference type="EC" id="3.1.-.-" evidence="8"/>
<keyword evidence="5 8" id="KW-0378">Hydrolase</keyword>
<evidence type="ECO:0000256" key="2">
    <source>
        <dbReference type="ARBA" id="ARBA00022649"/>
    </source>
</evidence>
<dbReference type="RefSeq" id="WP_012637638.1">
    <property type="nucleotide sequence ID" value="NC_011901.1"/>
</dbReference>
<dbReference type="GO" id="GO:0090729">
    <property type="term" value="F:toxin activity"/>
    <property type="evidence" value="ECO:0007669"/>
    <property type="project" value="UniProtKB-KW"/>
</dbReference>